<feature type="transmembrane region" description="Helical" evidence="1">
    <location>
        <begin position="64"/>
        <end position="84"/>
    </location>
</feature>
<gene>
    <name evidence="2" type="ORF">SR1949_16640</name>
</gene>
<protein>
    <submittedName>
        <fullName evidence="2">Uncharacterized protein</fullName>
    </submittedName>
</protein>
<comment type="caution">
    <text evidence="2">The sequence shown here is derived from an EMBL/GenBank/DDBJ whole genome shotgun (WGS) entry which is preliminary data.</text>
</comment>
<accession>A0A479ZUX5</accession>
<reference evidence="3" key="1">
    <citation type="submission" date="2019-02" db="EMBL/GenBank/DDBJ databases">
        <title>Draft genome sequence of Sphaerospermopsis reniformis NIES-1949.</title>
        <authorList>
            <person name="Yamaguchi H."/>
            <person name="Suzuki S."/>
            <person name="Kawachi M."/>
        </authorList>
    </citation>
    <scope>NUCLEOTIDE SEQUENCE [LARGE SCALE GENOMIC DNA]</scope>
    <source>
        <strain evidence="3">NIES-1949</strain>
    </source>
</reference>
<keyword evidence="1" id="KW-0472">Membrane</keyword>
<keyword evidence="1" id="KW-0812">Transmembrane</keyword>
<proteinExistence type="predicted"/>
<organism evidence="2 3">
    <name type="scientific">Sphaerospermopsis reniformis</name>
    <dbReference type="NCBI Taxonomy" id="531300"/>
    <lineage>
        <taxon>Bacteria</taxon>
        <taxon>Bacillati</taxon>
        <taxon>Cyanobacteriota</taxon>
        <taxon>Cyanophyceae</taxon>
        <taxon>Nostocales</taxon>
        <taxon>Aphanizomenonaceae</taxon>
        <taxon>Sphaerospermopsis</taxon>
    </lineage>
</organism>
<evidence type="ECO:0000256" key="1">
    <source>
        <dbReference type="SAM" id="Phobius"/>
    </source>
</evidence>
<sequence>MFMINHYSIEWIEAWCMENGWTDLFMERRGNYWAFPPGGVMPEPIPVHVLRLIKEENGLTNDELFWSITAVVITILSVIYTFVFKCPMPLVFAFAFNAVTVAQLEPEYD</sequence>
<dbReference type="EMBL" id="BJCE01000041">
    <property type="protein sequence ID" value="GCL36560.1"/>
    <property type="molecule type" value="Genomic_DNA"/>
</dbReference>
<keyword evidence="1" id="KW-1133">Transmembrane helix</keyword>
<evidence type="ECO:0000313" key="2">
    <source>
        <dbReference type="EMBL" id="GCL36560.1"/>
    </source>
</evidence>
<dbReference type="Proteomes" id="UP000300142">
    <property type="component" value="Unassembled WGS sequence"/>
</dbReference>
<name>A0A479ZUX5_9CYAN</name>
<dbReference type="AlphaFoldDB" id="A0A479ZUX5"/>
<evidence type="ECO:0000313" key="3">
    <source>
        <dbReference type="Proteomes" id="UP000300142"/>
    </source>
</evidence>
<keyword evidence="3" id="KW-1185">Reference proteome</keyword>